<dbReference type="EMBL" id="ABEU02000022">
    <property type="protein sequence ID" value="PNR30584.1"/>
    <property type="molecule type" value="Genomic_DNA"/>
</dbReference>
<reference evidence="1 3" key="1">
    <citation type="journal article" date="2008" name="Science">
        <title>The Physcomitrella genome reveals evolutionary insights into the conquest of land by plants.</title>
        <authorList>
            <person name="Rensing S."/>
            <person name="Lang D."/>
            <person name="Zimmer A."/>
            <person name="Terry A."/>
            <person name="Salamov A."/>
            <person name="Shapiro H."/>
            <person name="Nishiyama T."/>
            <person name="Perroud P.-F."/>
            <person name="Lindquist E."/>
            <person name="Kamisugi Y."/>
            <person name="Tanahashi T."/>
            <person name="Sakakibara K."/>
            <person name="Fujita T."/>
            <person name="Oishi K."/>
            <person name="Shin-I T."/>
            <person name="Kuroki Y."/>
            <person name="Toyoda A."/>
            <person name="Suzuki Y."/>
            <person name="Hashimoto A."/>
            <person name="Yamaguchi K."/>
            <person name="Sugano A."/>
            <person name="Kohara Y."/>
            <person name="Fujiyama A."/>
            <person name="Anterola A."/>
            <person name="Aoki S."/>
            <person name="Ashton N."/>
            <person name="Barbazuk W.B."/>
            <person name="Barker E."/>
            <person name="Bennetzen J."/>
            <person name="Bezanilla M."/>
            <person name="Blankenship R."/>
            <person name="Cho S.H."/>
            <person name="Dutcher S."/>
            <person name="Estelle M."/>
            <person name="Fawcett J.A."/>
            <person name="Gundlach H."/>
            <person name="Hanada K."/>
            <person name="Heyl A."/>
            <person name="Hicks K.A."/>
            <person name="Hugh J."/>
            <person name="Lohr M."/>
            <person name="Mayer K."/>
            <person name="Melkozernov A."/>
            <person name="Murata T."/>
            <person name="Nelson D."/>
            <person name="Pils B."/>
            <person name="Prigge M."/>
            <person name="Reiss B."/>
            <person name="Renner T."/>
            <person name="Rombauts S."/>
            <person name="Rushton P."/>
            <person name="Sanderfoot A."/>
            <person name="Schween G."/>
            <person name="Shiu S.-H."/>
            <person name="Stueber K."/>
            <person name="Theodoulou F.L."/>
            <person name="Tu H."/>
            <person name="Van de Peer Y."/>
            <person name="Verrier P.J."/>
            <person name="Waters E."/>
            <person name="Wood A."/>
            <person name="Yang L."/>
            <person name="Cove D."/>
            <person name="Cuming A."/>
            <person name="Hasebe M."/>
            <person name="Lucas S."/>
            <person name="Mishler D.B."/>
            <person name="Reski R."/>
            <person name="Grigoriev I."/>
            <person name="Quatrano R.S."/>
            <person name="Boore J.L."/>
        </authorList>
    </citation>
    <scope>NUCLEOTIDE SEQUENCE [LARGE SCALE GENOMIC DNA]</scope>
    <source>
        <strain evidence="2 3">cv. Gransden 2004</strain>
    </source>
</reference>
<dbReference type="STRING" id="3218.A0A2K1IMT4"/>
<evidence type="ECO:0000313" key="1">
    <source>
        <dbReference type="EMBL" id="PNR30584.1"/>
    </source>
</evidence>
<keyword evidence="3" id="KW-1185">Reference proteome</keyword>
<dbReference type="SUPFAM" id="SSF56672">
    <property type="entry name" value="DNA/RNA polymerases"/>
    <property type="match status" value="1"/>
</dbReference>
<protein>
    <recommendedName>
        <fullName evidence="4">Reverse transcriptase domain-containing protein</fullName>
    </recommendedName>
</protein>
<dbReference type="AlphaFoldDB" id="A0A2K1IMT4"/>
<accession>A0A2K1IMT4</accession>
<dbReference type="EnsemblPlants" id="Pp3c22_8770V3.1">
    <property type="protein sequence ID" value="Pp3c22_8770V3.1"/>
    <property type="gene ID" value="Pp3c22_8770"/>
</dbReference>
<dbReference type="Gramene" id="Pp3c22_8770V3.1">
    <property type="protein sequence ID" value="Pp3c22_8770V3.1"/>
    <property type="gene ID" value="Pp3c22_8770"/>
</dbReference>
<evidence type="ECO:0000313" key="3">
    <source>
        <dbReference type="Proteomes" id="UP000006727"/>
    </source>
</evidence>
<name>A0A2K1IMT4_PHYPA</name>
<organism evidence="1">
    <name type="scientific">Physcomitrium patens</name>
    <name type="common">Spreading-leaved earth moss</name>
    <name type="synonym">Physcomitrella patens</name>
    <dbReference type="NCBI Taxonomy" id="3218"/>
    <lineage>
        <taxon>Eukaryota</taxon>
        <taxon>Viridiplantae</taxon>
        <taxon>Streptophyta</taxon>
        <taxon>Embryophyta</taxon>
        <taxon>Bryophyta</taxon>
        <taxon>Bryophytina</taxon>
        <taxon>Bryopsida</taxon>
        <taxon>Funariidae</taxon>
        <taxon>Funariales</taxon>
        <taxon>Funariaceae</taxon>
        <taxon>Physcomitrium</taxon>
    </lineage>
</organism>
<gene>
    <name evidence="1" type="ORF">PHYPA_026900</name>
</gene>
<reference evidence="1 3" key="2">
    <citation type="journal article" date="2018" name="Plant J.">
        <title>The Physcomitrella patens chromosome-scale assembly reveals moss genome structure and evolution.</title>
        <authorList>
            <person name="Lang D."/>
            <person name="Ullrich K.K."/>
            <person name="Murat F."/>
            <person name="Fuchs J."/>
            <person name="Jenkins J."/>
            <person name="Haas F.B."/>
            <person name="Piednoel M."/>
            <person name="Gundlach H."/>
            <person name="Van Bel M."/>
            <person name="Meyberg R."/>
            <person name="Vives C."/>
            <person name="Morata J."/>
            <person name="Symeonidi A."/>
            <person name="Hiss M."/>
            <person name="Muchero W."/>
            <person name="Kamisugi Y."/>
            <person name="Saleh O."/>
            <person name="Blanc G."/>
            <person name="Decker E.L."/>
            <person name="van Gessel N."/>
            <person name="Grimwood J."/>
            <person name="Hayes R.D."/>
            <person name="Graham S.W."/>
            <person name="Gunter L.E."/>
            <person name="McDaniel S.F."/>
            <person name="Hoernstein S.N.W."/>
            <person name="Larsson A."/>
            <person name="Li F.W."/>
            <person name="Perroud P.F."/>
            <person name="Phillips J."/>
            <person name="Ranjan P."/>
            <person name="Rokshar D.S."/>
            <person name="Rothfels C.J."/>
            <person name="Schneider L."/>
            <person name="Shu S."/>
            <person name="Stevenson D.W."/>
            <person name="Thummler F."/>
            <person name="Tillich M."/>
            <person name="Villarreal Aguilar J.C."/>
            <person name="Widiez T."/>
            <person name="Wong G.K."/>
            <person name="Wymore A."/>
            <person name="Zhang Y."/>
            <person name="Zimmer A.D."/>
            <person name="Quatrano R.S."/>
            <person name="Mayer K.F.X."/>
            <person name="Goodstein D."/>
            <person name="Casacuberta J.M."/>
            <person name="Vandepoele K."/>
            <person name="Reski R."/>
            <person name="Cuming A.C."/>
            <person name="Tuskan G.A."/>
            <person name="Maumus F."/>
            <person name="Salse J."/>
            <person name="Schmutz J."/>
            <person name="Rensing S.A."/>
        </authorList>
    </citation>
    <scope>NUCLEOTIDE SEQUENCE [LARGE SCALE GENOMIC DNA]</scope>
    <source>
        <strain evidence="2 3">cv. Gransden 2004</strain>
    </source>
</reference>
<sequence length="156" mass="18088">MPFELCNAGTTFKRFQLKVFGPYIGKFIHVYLDGFAVYGDRRLHFCSVRAIFERFAHHECFLYPEKCKVSFEQRLISKKIQQILEIMNPLNVEIVLSLMGMTTYHNRFIPNLARASKPITSLTVKDVKFYRSLECAKALDYVKERLASDPIVLSLG</sequence>
<reference evidence="2" key="3">
    <citation type="submission" date="2020-12" db="UniProtKB">
        <authorList>
            <consortium name="EnsemblPlants"/>
        </authorList>
    </citation>
    <scope>IDENTIFICATION</scope>
</reference>
<evidence type="ECO:0008006" key="4">
    <source>
        <dbReference type="Google" id="ProtNLM"/>
    </source>
</evidence>
<dbReference type="InterPro" id="IPR043502">
    <property type="entry name" value="DNA/RNA_pol_sf"/>
</dbReference>
<dbReference type="PANTHER" id="PTHR24559:SF444">
    <property type="entry name" value="REVERSE TRANSCRIPTASE DOMAIN-CONTAINING PROTEIN"/>
    <property type="match status" value="1"/>
</dbReference>
<dbReference type="Gene3D" id="3.30.70.270">
    <property type="match status" value="2"/>
</dbReference>
<proteinExistence type="predicted"/>
<dbReference type="InterPro" id="IPR053134">
    <property type="entry name" value="RNA-dir_DNA_polymerase"/>
</dbReference>
<dbReference type="PANTHER" id="PTHR24559">
    <property type="entry name" value="TRANSPOSON TY3-I GAG-POL POLYPROTEIN"/>
    <property type="match status" value="1"/>
</dbReference>
<dbReference type="Proteomes" id="UP000006727">
    <property type="component" value="Chromosome 22"/>
</dbReference>
<dbReference type="InterPro" id="IPR043128">
    <property type="entry name" value="Rev_trsase/Diguanyl_cyclase"/>
</dbReference>
<dbReference type="InParanoid" id="A0A2K1IMT4"/>
<evidence type="ECO:0000313" key="2">
    <source>
        <dbReference type="EnsemblPlants" id="Pp3c22_8770V3.1"/>
    </source>
</evidence>
<dbReference type="PaxDb" id="3218-PP1S12_87V6.1"/>